<dbReference type="InterPro" id="IPR020846">
    <property type="entry name" value="MFS_dom"/>
</dbReference>
<feature type="transmembrane region" description="Helical" evidence="2">
    <location>
        <begin position="186"/>
        <end position="207"/>
    </location>
</feature>
<gene>
    <name evidence="4" type="primary">MCH5_11</name>
    <name evidence="4" type="ORF">A0H81_10678</name>
</gene>
<dbReference type="PANTHER" id="PTHR11360:SF234">
    <property type="entry name" value="MFS-TYPE TRANSPORTER DBAD-RELATED"/>
    <property type="match status" value="1"/>
</dbReference>
<feature type="transmembrane region" description="Helical" evidence="2">
    <location>
        <begin position="128"/>
        <end position="146"/>
    </location>
</feature>
<feature type="transmembrane region" description="Helical" evidence="2">
    <location>
        <begin position="219"/>
        <end position="241"/>
    </location>
</feature>
<dbReference type="Proteomes" id="UP000092993">
    <property type="component" value="Unassembled WGS sequence"/>
</dbReference>
<proteinExistence type="predicted"/>
<protein>
    <submittedName>
        <fullName evidence="4">Riboflavin transporter MCH5</fullName>
    </submittedName>
</protein>
<dbReference type="Gene3D" id="1.20.1250.20">
    <property type="entry name" value="MFS general substrate transporter like domains"/>
    <property type="match status" value="1"/>
</dbReference>
<feature type="transmembrane region" description="Helical" evidence="2">
    <location>
        <begin position="61"/>
        <end position="83"/>
    </location>
</feature>
<feature type="transmembrane region" description="Helical" evidence="2">
    <location>
        <begin position="95"/>
        <end position="116"/>
    </location>
</feature>
<dbReference type="GO" id="GO:0016020">
    <property type="term" value="C:membrane"/>
    <property type="evidence" value="ECO:0007669"/>
    <property type="project" value="UniProtKB-SubCell"/>
</dbReference>
<keyword evidence="2" id="KW-1133">Transmembrane helix</keyword>
<keyword evidence="2" id="KW-0812">Transmembrane</keyword>
<dbReference type="OrthoDB" id="6499973at2759"/>
<dbReference type="OMA" id="MNASSIF"/>
<reference evidence="4 5" key="1">
    <citation type="submission" date="2016-03" db="EMBL/GenBank/DDBJ databases">
        <title>Whole genome sequencing of Grifola frondosa 9006-11.</title>
        <authorList>
            <person name="Min B."/>
            <person name="Park H."/>
            <person name="Kim J.-G."/>
            <person name="Cho H."/>
            <person name="Oh Y.-L."/>
            <person name="Kong W.-S."/>
            <person name="Choi I.-G."/>
        </authorList>
    </citation>
    <scope>NUCLEOTIDE SEQUENCE [LARGE SCALE GENOMIC DNA]</scope>
    <source>
        <strain evidence="4 5">9006-11</strain>
    </source>
</reference>
<feature type="transmembrane region" description="Helical" evidence="2">
    <location>
        <begin position="152"/>
        <end position="174"/>
    </location>
</feature>
<dbReference type="GO" id="GO:0022857">
    <property type="term" value="F:transmembrane transporter activity"/>
    <property type="evidence" value="ECO:0007669"/>
    <property type="project" value="InterPro"/>
</dbReference>
<evidence type="ECO:0000313" key="5">
    <source>
        <dbReference type="Proteomes" id="UP000092993"/>
    </source>
</evidence>
<evidence type="ECO:0000259" key="3">
    <source>
        <dbReference type="PROSITE" id="PS50850"/>
    </source>
</evidence>
<dbReference type="EMBL" id="LUGG01000017">
    <property type="protein sequence ID" value="OBZ69391.1"/>
    <property type="molecule type" value="Genomic_DNA"/>
</dbReference>
<dbReference type="InterPro" id="IPR050327">
    <property type="entry name" value="Proton-linked_MCT"/>
</dbReference>
<dbReference type="InterPro" id="IPR036259">
    <property type="entry name" value="MFS_trans_sf"/>
</dbReference>
<evidence type="ECO:0000256" key="2">
    <source>
        <dbReference type="SAM" id="Phobius"/>
    </source>
</evidence>
<keyword evidence="2" id="KW-0472">Membrane</keyword>
<keyword evidence="5" id="KW-1185">Reference proteome</keyword>
<dbReference type="PANTHER" id="PTHR11360">
    <property type="entry name" value="MONOCARBOXYLATE TRANSPORTER"/>
    <property type="match status" value="1"/>
</dbReference>
<feature type="domain" description="Major facilitator superfamily (MFS) profile" evidence="3">
    <location>
        <begin position="62"/>
        <end position="250"/>
    </location>
</feature>
<feature type="transmembrane region" description="Helical" evidence="2">
    <location>
        <begin position="20"/>
        <end position="40"/>
    </location>
</feature>
<dbReference type="SUPFAM" id="SSF103473">
    <property type="entry name" value="MFS general substrate transporter"/>
    <property type="match status" value="1"/>
</dbReference>
<accession>A0A1C7LXG6</accession>
<organism evidence="4 5">
    <name type="scientific">Grifola frondosa</name>
    <name type="common">Maitake</name>
    <name type="synonym">Polyporus frondosus</name>
    <dbReference type="NCBI Taxonomy" id="5627"/>
    <lineage>
        <taxon>Eukaryota</taxon>
        <taxon>Fungi</taxon>
        <taxon>Dikarya</taxon>
        <taxon>Basidiomycota</taxon>
        <taxon>Agaricomycotina</taxon>
        <taxon>Agaricomycetes</taxon>
        <taxon>Polyporales</taxon>
        <taxon>Grifolaceae</taxon>
        <taxon>Grifola</taxon>
    </lineage>
</organism>
<comment type="caution">
    <text evidence="4">The sequence shown here is derived from an EMBL/GenBank/DDBJ whole genome shotgun (WGS) entry which is preliminary data.</text>
</comment>
<dbReference type="PROSITE" id="PS50850">
    <property type="entry name" value="MFS"/>
    <property type="match status" value="1"/>
</dbReference>
<evidence type="ECO:0000256" key="1">
    <source>
        <dbReference type="ARBA" id="ARBA00004141"/>
    </source>
</evidence>
<evidence type="ECO:0000313" key="4">
    <source>
        <dbReference type="EMBL" id="OBZ69391.1"/>
    </source>
</evidence>
<name>A0A1C7LXG6_GRIFR</name>
<comment type="subcellular location">
    <subcellularLocation>
        <location evidence="1">Membrane</location>
        <topology evidence="1">Multi-pass membrane protein</topology>
    </subcellularLocation>
</comment>
<dbReference type="AlphaFoldDB" id="A0A1C7LXG6"/>
<sequence length="250" mass="26945">MLNKLINGSVGFAWGVRAAAFFTLGLLILANLLMTTRYTYIKGAARGARPQRSPKEVLSDGPYWIANLGAFLVLMVLYIPYFYIQLFVSVHGLSANLAFYSLAIMNASSIFGRIVLNFAADFVGPYNMISCVSVVSAALVFVMFAATSTTGVILFSIFYGFFSGGFSSLMPAALASLSDDMSEIGIRIGVGCFVTSFGILIGNPIAGALLNPGFRWSRLITFCGAEMLGASVFSFVVRHLIARRKGTQRV</sequence>